<feature type="domain" description="Nucleotidyl transferase" evidence="10">
    <location>
        <begin position="16"/>
        <end position="249"/>
    </location>
</feature>
<comment type="similarity">
    <text evidence="2 9">Belongs to the glucose-1-phosphate thymidylyltransferase family.</text>
</comment>
<keyword evidence="6 9" id="KW-0479">Metal-binding</keyword>
<comment type="caution">
    <text evidence="11">The sequence shown here is derived from an EMBL/GenBank/DDBJ whole genome shotgun (WGS) entry which is preliminary data.</text>
</comment>
<dbReference type="Gene3D" id="3.90.550.10">
    <property type="entry name" value="Spore Coat Polysaccharide Biosynthesis Protein SpsA, Chain A"/>
    <property type="match status" value="1"/>
</dbReference>
<evidence type="ECO:0000256" key="8">
    <source>
        <dbReference type="ARBA" id="ARBA00049336"/>
    </source>
</evidence>
<evidence type="ECO:0000256" key="7">
    <source>
        <dbReference type="ARBA" id="ARBA00022842"/>
    </source>
</evidence>
<dbReference type="CDD" id="cd02538">
    <property type="entry name" value="G1P_TT_short"/>
    <property type="match status" value="1"/>
</dbReference>
<evidence type="ECO:0000256" key="4">
    <source>
        <dbReference type="ARBA" id="ARBA00022679"/>
    </source>
</evidence>
<dbReference type="SUPFAM" id="SSF53448">
    <property type="entry name" value="Nucleotide-diphospho-sugar transferases"/>
    <property type="match status" value="1"/>
</dbReference>
<organism evidence="11 12">
    <name type="scientific">Geoanaerobacter pelophilus</name>
    <dbReference type="NCBI Taxonomy" id="60036"/>
    <lineage>
        <taxon>Bacteria</taxon>
        <taxon>Pseudomonadati</taxon>
        <taxon>Thermodesulfobacteriota</taxon>
        <taxon>Desulfuromonadia</taxon>
        <taxon>Geobacterales</taxon>
        <taxon>Geobacteraceae</taxon>
        <taxon>Geoanaerobacter</taxon>
    </lineage>
</organism>
<dbReference type="PANTHER" id="PTHR43532">
    <property type="entry name" value="GLUCOSE-1-PHOSPHATE THYMIDYLYLTRANSFERASE"/>
    <property type="match status" value="1"/>
</dbReference>
<evidence type="ECO:0000259" key="10">
    <source>
        <dbReference type="Pfam" id="PF00483"/>
    </source>
</evidence>
<protein>
    <recommendedName>
        <fullName evidence="3 9">Glucose-1-phosphate thymidylyltransferase</fullName>
        <ecNumber evidence="3 9">2.7.7.24</ecNumber>
    </recommendedName>
</protein>
<dbReference type="InterPro" id="IPR005907">
    <property type="entry name" value="G1P_thy_trans_s"/>
</dbReference>
<keyword evidence="7 9" id="KW-0460">Magnesium</keyword>
<evidence type="ECO:0000256" key="1">
    <source>
        <dbReference type="ARBA" id="ARBA00001946"/>
    </source>
</evidence>
<accession>A0ABQ0MG20</accession>
<evidence type="ECO:0000256" key="3">
    <source>
        <dbReference type="ARBA" id="ARBA00012461"/>
    </source>
</evidence>
<keyword evidence="12" id="KW-1185">Reference proteome</keyword>
<evidence type="ECO:0000256" key="2">
    <source>
        <dbReference type="ARBA" id="ARBA00010480"/>
    </source>
</evidence>
<proteinExistence type="inferred from homology"/>
<evidence type="ECO:0000256" key="5">
    <source>
        <dbReference type="ARBA" id="ARBA00022695"/>
    </source>
</evidence>
<comment type="function">
    <text evidence="9">Catalyzes the formation of dTDP-glucose, from dTTP and glucose 1-phosphate, as well as its pyrophosphorolysis.</text>
</comment>
<dbReference type="InterPro" id="IPR029044">
    <property type="entry name" value="Nucleotide-diphossugar_trans"/>
</dbReference>
<comment type="cofactor">
    <cofactor evidence="1">
        <name>Mg(2+)</name>
        <dbReference type="ChEBI" id="CHEBI:18420"/>
    </cofactor>
</comment>
<keyword evidence="4 9" id="KW-0808">Transferase</keyword>
<dbReference type="Pfam" id="PF00483">
    <property type="entry name" value="NTP_transferase"/>
    <property type="match status" value="1"/>
</dbReference>
<dbReference type="PANTHER" id="PTHR43532:SF1">
    <property type="entry name" value="GLUCOSE-1-PHOSPHATE THYMIDYLYLTRANSFERASE 1"/>
    <property type="match status" value="1"/>
</dbReference>
<dbReference type="Proteomes" id="UP000194153">
    <property type="component" value="Unassembled WGS sequence"/>
</dbReference>
<evidence type="ECO:0000256" key="6">
    <source>
        <dbReference type="ARBA" id="ARBA00022723"/>
    </source>
</evidence>
<evidence type="ECO:0000313" key="11">
    <source>
        <dbReference type="EMBL" id="GAW66050.1"/>
    </source>
</evidence>
<dbReference type="EC" id="2.7.7.24" evidence="3 9"/>
<reference evidence="12" key="2">
    <citation type="submission" date="2017-05" db="EMBL/GenBank/DDBJ databases">
        <title>Draft genome sequence of Geobacter pelophilus, a iron(III)-reducing bacteria.</title>
        <authorList>
            <person name="Aoyagi T."/>
            <person name="Koike H."/>
            <person name="Morita T."/>
            <person name="Sato Y."/>
            <person name="Habe H."/>
            <person name="Hori T."/>
        </authorList>
    </citation>
    <scope>NUCLEOTIDE SEQUENCE [LARGE SCALE GENOMIC DNA]</scope>
    <source>
        <strain evidence="12">Drf2</strain>
    </source>
</reference>
<dbReference type="EMBL" id="BDQG01000001">
    <property type="protein sequence ID" value="GAW66050.1"/>
    <property type="molecule type" value="Genomic_DNA"/>
</dbReference>
<dbReference type="NCBIfam" id="TIGR01207">
    <property type="entry name" value="rmlA"/>
    <property type="match status" value="1"/>
</dbReference>
<evidence type="ECO:0000313" key="12">
    <source>
        <dbReference type="Proteomes" id="UP000194153"/>
    </source>
</evidence>
<keyword evidence="5 9" id="KW-0548">Nucleotidyltransferase</keyword>
<evidence type="ECO:0000256" key="9">
    <source>
        <dbReference type="RuleBase" id="RU003706"/>
    </source>
</evidence>
<dbReference type="InterPro" id="IPR005835">
    <property type="entry name" value="NTP_transferase_dom"/>
</dbReference>
<comment type="catalytic activity">
    <reaction evidence="8 9">
        <text>dTTP + alpha-D-glucose 1-phosphate + H(+) = dTDP-alpha-D-glucose + diphosphate</text>
        <dbReference type="Rhea" id="RHEA:15225"/>
        <dbReference type="ChEBI" id="CHEBI:15378"/>
        <dbReference type="ChEBI" id="CHEBI:33019"/>
        <dbReference type="ChEBI" id="CHEBI:37568"/>
        <dbReference type="ChEBI" id="CHEBI:57477"/>
        <dbReference type="ChEBI" id="CHEBI:58601"/>
        <dbReference type="EC" id="2.7.7.24"/>
    </reaction>
</comment>
<name>A0ABQ0MG20_9BACT</name>
<sequence>MIEDLKGSPMPQGIKKGILLAGGAGSRLYPLTMVASKQLQPVYDKPMIYYPLATLMMAGIADVLIISTPQDTPRFQALLGDGSRWGIRLSYAVQPEPNGIAQAFVIGEEFIAGEPVCLILGDNIFYGKMELDRLIAGFDGGARIFGYYVQDPERYGVVEFDRDDRVLSIEEKPAFPKSNYAVPGLYLYDGKVSQIAKGLKPSARGELEITDVNMEYLKRGELLVQKLGRGIAWLDTGTHQSLLEASHFIGTLEARQGLKIGCLEEIALRMGYLDCAAMAKVIEATPNSSYREYLLRVYNETTLCGGGEKA</sequence>
<gene>
    <name evidence="11" type="ORF">GPEL0_01f1238</name>
</gene>
<reference evidence="11 12" key="1">
    <citation type="submission" date="2017-04" db="EMBL/GenBank/DDBJ databases">
        <authorList>
            <consortium name="Geobacter pelophilus Genome Sequencing"/>
            <person name="Aoyagi T."/>
            <person name="Koike H."/>
            <person name="Hori T."/>
        </authorList>
    </citation>
    <scope>NUCLEOTIDE SEQUENCE [LARGE SCALE GENOMIC DNA]</scope>
    <source>
        <strain evidence="11 12">Drf2</strain>
    </source>
</reference>